<reference evidence="7" key="1">
    <citation type="journal article" date="2015" name="Proc. Natl. Acad. Sci. U.S.A.">
        <title>An ancestral bacterial division system is widespread in eukaryotic mitochondria.</title>
        <authorList>
            <person name="Leger M.M."/>
            <person name="Petru M."/>
            <person name="Zarsky V."/>
            <person name="Eme L."/>
            <person name="Vlcek C."/>
            <person name="Harding T."/>
            <person name="Lang B.F."/>
            <person name="Elias M."/>
            <person name="Dolezal P."/>
            <person name="Roger A.J."/>
        </authorList>
    </citation>
    <scope>NUCLEOTIDE SEQUENCE</scope>
</reference>
<evidence type="ECO:0000256" key="3">
    <source>
        <dbReference type="ARBA" id="ARBA00023134"/>
    </source>
</evidence>
<keyword evidence="3" id="KW-0342">GTP-binding</keyword>
<dbReference type="SUPFAM" id="SSF55307">
    <property type="entry name" value="Tubulin C-terminal domain-like"/>
    <property type="match status" value="1"/>
</dbReference>
<dbReference type="PRINTS" id="PR00423">
    <property type="entry name" value="CELLDVISFTSZ"/>
</dbReference>
<dbReference type="InterPro" id="IPR045061">
    <property type="entry name" value="FtsZ/CetZ"/>
</dbReference>
<evidence type="ECO:0000313" key="7">
    <source>
        <dbReference type="EMBL" id="AKB90678.1"/>
    </source>
</evidence>
<dbReference type="InterPro" id="IPR003008">
    <property type="entry name" value="Tubulin_FtsZ_GTPase"/>
</dbReference>
<name>A0A0E3X1P7_9EUKA</name>
<dbReference type="SUPFAM" id="SSF52490">
    <property type="entry name" value="Tubulin nucleotide-binding domain-like"/>
    <property type="match status" value="1"/>
</dbReference>
<evidence type="ECO:0000256" key="4">
    <source>
        <dbReference type="SAM" id="MobiDB-lite"/>
    </source>
</evidence>
<dbReference type="Pfam" id="PF12327">
    <property type="entry name" value="FtsZ_C"/>
    <property type="match status" value="1"/>
</dbReference>
<feature type="compositionally biased region" description="Low complexity" evidence="4">
    <location>
        <begin position="35"/>
        <end position="62"/>
    </location>
</feature>
<dbReference type="CDD" id="cd02201">
    <property type="entry name" value="FtsZ_type1"/>
    <property type="match status" value="1"/>
</dbReference>
<comment type="similarity">
    <text evidence="1">Belongs to the FtsZ family.</text>
</comment>
<dbReference type="GO" id="GO:0005737">
    <property type="term" value="C:cytoplasm"/>
    <property type="evidence" value="ECO:0007669"/>
    <property type="project" value="TreeGrafter"/>
</dbReference>
<dbReference type="GO" id="GO:0032153">
    <property type="term" value="C:cell division site"/>
    <property type="evidence" value="ECO:0007669"/>
    <property type="project" value="TreeGrafter"/>
</dbReference>
<dbReference type="AlphaFoldDB" id="A0A0E3X1P7"/>
<evidence type="ECO:0000259" key="6">
    <source>
        <dbReference type="SMART" id="SM00865"/>
    </source>
</evidence>
<organism evidence="7">
    <name type="scientific">Stygiella incarcerata</name>
    <dbReference type="NCBI Taxonomy" id="1712417"/>
    <lineage>
        <taxon>Eukaryota</taxon>
        <taxon>Discoba</taxon>
        <taxon>Jakobida</taxon>
        <taxon>Andalucina</taxon>
        <taxon>Stygiellidae</taxon>
        <taxon>Stygiella</taxon>
    </lineage>
</organism>
<keyword evidence="2" id="KW-0547">Nucleotide-binding</keyword>
<dbReference type="Pfam" id="PF00091">
    <property type="entry name" value="Tubulin"/>
    <property type="match status" value="1"/>
</dbReference>
<dbReference type="InterPro" id="IPR020805">
    <property type="entry name" value="Cell_div_FtsZ_CS"/>
</dbReference>
<evidence type="ECO:0000259" key="5">
    <source>
        <dbReference type="SMART" id="SM00864"/>
    </source>
</evidence>
<dbReference type="GO" id="GO:0005525">
    <property type="term" value="F:GTP binding"/>
    <property type="evidence" value="ECO:0007669"/>
    <property type="project" value="UniProtKB-KW"/>
</dbReference>
<dbReference type="InterPro" id="IPR024757">
    <property type="entry name" value="FtsZ_C"/>
</dbReference>
<dbReference type="GO" id="GO:0003924">
    <property type="term" value="F:GTPase activity"/>
    <property type="evidence" value="ECO:0007669"/>
    <property type="project" value="InterPro"/>
</dbReference>
<dbReference type="InterPro" id="IPR008280">
    <property type="entry name" value="Tub_FtsZ_C"/>
</dbReference>
<protein>
    <submittedName>
        <fullName evidence="7">Mitochondrial FtsZ1</fullName>
    </submittedName>
</protein>
<feature type="domain" description="Tubulin/FtsZ GTPase" evidence="5">
    <location>
        <begin position="72"/>
        <end position="264"/>
    </location>
</feature>
<dbReference type="PROSITE" id="PS01135">
    <property type="entry name" value="FTSZ_2"/>
    <property type="match status" value="1"/>
</dbReference>
<dbReference type="PANTHER" id="PTHR30314:SF3">
    <property type="entry name" value="MITOCHONDRIAL DIVISION PROTEIN FSZA"/>
    <property type="match status" value="1"/>
</dbReference>
<dbReference type="SMART" id="SM00864">
    <property type="entry name" value="Tubulin"/>
    <property type="match status" value="1"/>
</dbReference>
<dbReference type="EMBL" id="KP258199">
    <property type="protein sequence ID" value="AKB90678.1"/>
    <property type="molecule type" value="mRNA"/>
</dbReference>
<accession>A0A0E3X1P7</accession>
<evidence type="ECO:0000256" key="1">
    <source>
        <dbReference type="ARBA" id="ARBA00009690"/>
    </source>
</evidence>
<dbReference type="GO" id="GO:0051301">
    <property type="term" value="P:cell division"/>
    <property type="evidence" value="ECO:0007669"/>
    <property type="project" value="TreeGrafter"/>
</dbReference>
<dbReference type="PANTHER" id="PTHR30314">
    <property type="entry name" value="CELL DIVISION PROTEIN FTSZ-RELATED"/>
    <property type="match status" value="1"/>
</dbReference>
<dbReference type="InterPro" id="IPR036525">
    <property type="entry name" value="Tubulin/FtsZ_GTPase_sf"/>
</dbReference>
<dbReference type="PROSITE" id="PS01134">
    <property type="entry name" value="FTSZ_1"/>
    <property type="match status" value="1"/>
</dbReference>
<dbReference type="FunFam" id="3.40.50.1440:FF:000001">
    <property type="entry name" value="Cell division protein FtsZ"/>
    <property type="match status" value="1"/>
</dbReference>
<feature type="domain" description="Tubulin/FtsZ 2-layer sandwich" evidence="6">
    <location>
        <begin position="266"/>
        <end position="375"/>
    </location>
</feature>
<dbReference type="HAMAP" id="MF_00909">
    <property type="entry name" value="FtsZ"/>
    <property type="match status" value="1"/>
</dbReference>
<proteinExistence type="evidence at transcript level"/>
<dbReference type="InterPro" id="IPR018316">
    <property type="entry name" value="Tubulin/FtsZ_2-layer-sand-dom"/>
</dbReference>
<sequence length="377" mass="40328">MHLCRPFSIRFSRFRSFPRLFTSHFHALSDPQTPPTSLSTIPTLSTPPASESSSQPTPSSGPIGKPFEFCPKLAVLGVGGAGGNAVNNMLRNGLTGVDFIVANTDRQALDASLAPRRIQLGAQLTRGLGAGARPHIGSKAAEESIDEVMRALEGCHMVFITAGMGGGTGTGAAPVLAHAAKEHGILTVGVVTKPFAFEGKQRARIAEYGMENMERSVDTLVVVPNQNLFRMVDRGTSLMNAFKLADKVLFEGVQSITDLIVQPGLINLDFADVRTVMQNMGKAMIGIGESDGDERAIRAAELAVSNPLLEDIDLSMANHVLLNISGGYDMTLSDVDIAANRVREEVHPDANIIFGTSFSEKLKKRIRVSVLATGMYK</sequence>
<dbReference type="SMART" id="SM00865">
    <property type="entry name" value="Tubulin_C"/>
    <property type="match status" value="1"/>
</dbReference>
<feature type="region of interest" description="Disordered" evidence="4">
    <location>
        <begin position="28"/>
        <end position="63"/>
    </location>
</feature>
<dbReference type="NCBIfam" id="TIGR00065">
    <property type="entry name" value="ftsZ"/>
    <property type="match status" value="1"/>
</dbReference>
<dbReference type="Gene3D" id="3.40.50.1440">
    <property type="entry name" value="Tubulin/FtsZ, GTPase domain"/>
    <property type="match status" value="1"/>
</dbReference>
<evidence type="ECO:0000256" key="2">
    <source>
        <dbReference type="ARBA" id="ARBA00022741"/>
    </source>
</evidence>
<dbReference type="InterPro" id="IPR000158">
    <property type="entry name" value="Cell_div_FtsZ"/>
</dbReference>